<dbReference type="EMBL" id="AJYB01000008">
    <property type="protein sequence ID" value="EIM08233.1"/>
    <property type="molecule type" value="Genomic_DNA"/>
</dbReference>
<proteinExistence type="predicted"/>
<dbReference type="GO" id="GO:0019634">
    <property type="term" value="P:organic phosphonate metabolic process"/>
    <property type="evidence" value="ECO:0007669"/>
    <property type="project" value="InterPro"/>
</dbReference>
<accession>A0A1C7DDP2</accession>
<evidence type="ECO:0000313" key="3">
    <source>
        <dbReference type="Proteomes" id="UP000004725"/>
    </source>
</evidence>
<protein>
    <submittedName>
        <fullName evidence="1">Phosphonate C-P lyase system protein PhnH</fullName>
    </submittedName>
    <submittedName>
        <fullName evidence="2">Phosphonate metabolism protein</fullName>
    </submittedName>
</protein>
<reference evidence="4" key="2">
    <citation type="submission" date="2016-07" db="EMBL/GenBank/DDBJ databases">
        <authorList>
            <person name="See-Too W.S."/>
        </authorList>
    </citation>
    <scope>NUCLEOTIDE SEQUENCE [LARGE SCALE GENOMIC DNA]</scope>
    <source>
        <strain evidence="4">DSM 14505</strain>
    </source>
</reference>
<reference evidence="1" key="3">
    <citation type="submission" date="2016-10" db="EMBL/GenBank/DDBJ databases">
        <authorList>
            <person name="See-Too W.S."/>
        </authorList>
    </citation>
    <scope>NUCLEOTIDE SEQUENCE</scope>
    <source>
        <strain evidence="1">DSM 14505</strain>
    </source>
</reference>
<dbReference type="Gene3D" id="3.40.50.11310">
    <property type="entry name" value="Bacterial phosphonate metabolism protein PhnH"/>
    <property type="match status" value="1"/>
</dbReference>
<keyword evidence="4" id="KW-1185">Reference proteome</keyword>
<dbReference type="InterPro" id="IPR038058">
    <property type="entry name" value="PhnH-like_sp"/>
</dbReference>
<evidence type="ECO:0000313" key="4">
    <source>
        <dbReference type="Proteomes" id="UP000092661"/>
    </source>
</evidence>
<organism evidence="2 3">
    <name type="scientific">Planococcus antarcticus DSM 14505</name>
    <dbReference type="NCBI Taxonomy" id="1185653"/>
    <lineage>
        <taxon>Bacteria</taxon>
        <taxon>Bacillati</taxon>
        <taxon>Bacillota</taxon>
        <taxon>Bacilli</taxon>
        <taxon>Bacillales</taxon>
        <taxon>Caryophanaceae</taxon>
        <taxon>Planococcus</taxon>
    </lineage>
</organism>
<dbReference type="Proteomes" id="UP000004725">
    <property type="component" value="Unassembled WGS sequence"/>
</dbReference>
<evidence type="ECO:0000313" key="1">
    <source>
        <dbReference type="EMBL" id="ANU09564.1"/>
    </source>
</evidence>
<dbReference type="Proteomes" id="UP000092661">
    <property type="component" value="Chromosome"/>
</dbReference>
<evidence type="ECO:0000313" key="2">
    <source>
        <dbReference type="EMBL" id="EIM08233.1"/>
    </source>
</evidence>
<dbReference type="SUPFAM" id="SSF159709">
    <property type="entry name" value="PhnH-like"/>
    <property type="match status" value="1"/>
</dbReference>
<dbReference type="Pfam" id="PF05845">
    <property type="entry name" value="PhnH"/>
    <property type="match status" value="1"/>
</dbReference>
<sequence>MAIDQIHDLQQVYRKLLNSMSRPGTISLIEQETERVDVDFGCANALMLSAMVLLDAEVTFHVLSENRRDLIEKISEYTSARFAPLQEADFIIVLQKDEESEILAAMAQCKIGSLIDPQQSATWIIETTVLSNSGALLLTGPGIETEAQLSTGQSIRFWQARDSRIKEHPMGLDMIFADGSSQIACLPRTVSAIPMEVE</sequence>
<reference evidence="2 3" key="1">
    <citation type="journal article" date="2012" name="J. Bacteriol.">
        <title>Genome Sequence of the Antarctic Psychrophile Bacterium Planococcus antarcticus DSM 14505.</title>
        <authorList>
            <person name="Margolles A."/>
            <person name="Gueimonde M."/>
            <person name="Sanchez B."/>
        </authorList>
    </citation>
    <scope>NUCLEOTIDE SEQUENCE [LARGE SCALE GENOMIC DNA]</scope>
    <source>
        <strain evidence="2 3">DSM 14505</strain>
    </source>
</reference>
<dbReference type="GO" id="GO:0016829">
    <property type="term" value="F:lyase activity"/>
    <property type="evidence" value="ECO:0007669"/>
    <property type="project" value="UniProtKB-KW"/>
</dbReference>
<dbReference type="RefSeq" id="WP_006828412.1">
    <property type="nucleotide sequence ID" value="NZ_AJYB01000008.1"/>
</dbReference>
<dbReference type="EMBL" id="CP016534">
    <property type="protein sequence ID" value="ANU09564.1"/>
    <property type="molecule type" value="Genomic_DNA"/>
</dbReference>
<keyword evidence="1" id="KW-0456">Lyase</keyword>
<dbReference type="AlphaFoldDB" id="A0A1C7DDP2"/>
<dbReference type="OrthoDB" id="154477at2"/>
<dbReference type="eggNOG" id="COG3625">
    <property type="taxonomic scope" value="Bacteria"/>
</dbReference>
<name>A0A1C7DDP2_9BACL</name>
<dbReference type="KEGG" id="pana:BBH88_04220"/>
<dbReference type="InterPro" id="IPR008772">
    <property type="entry name" value="Phosphonate_metab_PhnH"/>
</dbReference>
<dbReference type="NCBIfam" id="TIGR03292">
    <property type="entry name" value="PhnH_redo"/>
    <property type="match status" value="1"/>
</dbReference>
<gene>
    <name evidence="2" type="ORF">A1A1_01970</name>
    <name evidence="1" type="ORF">BBH88_04220</name>
</gene>
<dbReference type="PIRSF" id="PIRSF020680">
    <property type="entry name" value="PhnH"/>
    <property type="match status" value="1"/>
</dbReference>